<evidence type="ECO:0000256" key="6">
    <source>
        <dbReference type="ARBA" id="ARBA00023125"/>
    </source>
</evidence>
<dbReference type="Proteomes" id="UP000824540">
    <property type="component" value="Unassembled WGS sequence"/>
</dbReference>
<dbReference type="Gene3D" id="3.30.420.110">
    <property type="entry name" value="MutS, connector domain"/>
    <property type="match status" value="1"/>
</dbReference>
<evidence type="ECO:0000313" key="13">
    <source>
        <dbReference type="Proteomes" id="UP000824540"/>
    </source>
</evidence>
<dbReference type="InterPro" id="IPR016151">
    <property type="entry name" value="DNA_mismatch_repair_MutS_N"/>
</dbReference>
<evidence type="ECO:0000313" key="12">
    <source>
        <dbReference type="EMBL" id="KAG9354370.1"/>
    </source>
</evidence>
<keyword evidence="3" id="KW-0547">Nucleotide-binding</keyword>
<reference evidence="12" key="1">
    <citation type="thesis" date="2021" institute="BYU ScholarsArchive" country="Provo, UT, USA">
        <title>Applications of and Algorithms for Genome Assembly and Genomic Analyses with an Emphasis on Marine Teleosts.</title>
        <authorList>
            <person name="Pickett B.D."/>
        </authorList>
    </citation>
    <scope>NUCLEOTIDE SEQUENCE</scope>
    <source>
        <strain evidence="12">HI-2016</strain>
    </source>
</reference>
<dbReference type="InterPro" id="IPR007860">
    <property type="entry name" value="DNA_mmatch_repair_MutS_con_dom"/>
</dbReference>
<dbReference type="GO" id="GO:0005634">
    <property type="term" value="C:nucleus"/>
    <property type="evidence" value="ECO:0007669"/>
    <property type="project" value="TreeGrafter"/>
</dbReference>
<dbReference type="InterPro" id="IPR036678">
    <property type="entry name" value="MutS_con_dom_sf"/>
</dbReference>
<evidence type="ECO:0000256" key="8">
    <source>
        <dbReference type="ARBA" id="ARBA00073774"/>
    </source>
</evidence>
<dbReference type="SUPFAM" id="SSF52540">
    <property type="entry name" value="P-loop containing nucleoside triphosphate hydrolases"/>
    <property type="match status" value="1"/>
</dbReference>
<comment type="similarity">
    <text evidence="1">Belongs to the DNA mismatch repair MutS family. MSH3 subfamily.</text>
</comment>
<proteinExistence type="inferred from homology"/>
<evidence type="ECO:0000256" key="1">
    <source>
        <dbReference type="ARBA" id="ARBA00007094"/>
    </source>
</evidence>
<feature type="non-terminal residue" evidence="12">
    <location>
        <position position="1"/>
    </location>
</feature>
<comment type="caution">
    <text evidence="12">The sequence shown here is derived from an EMBL/GenBank/DDBJ whole genome shotgun (WGS) entry which is preliminary data.</text>
</comment>
<evidence type="ECO:0000256" key="7">
    <source>
        <dbReference type="ARBA" id="ARBA00023204"/>
    </source>
</evidence>
<dbReference type="InterPro" id="IPR036187">
    <property type="entry name" value="DNA_mismatch_repair_MutS_sf"/>
</dbReference>
<keyword evidence="6" id="KW-0238">DNA-binding</keyword>
<dbReference type="SMART" id="SM00534">
    <property type="entry name" value="MUTSac"/>
    <property type="match status" value="1"/>
</dbReference>
<dbReference type="Pfam" id="PF00488">
    <property type="entry name" value="MutS_V"/>
    <property type="match status" value="1"/>
</dbReference>
<evidence type="ECO:0000259" key="10">
    <source>
        <dbReference type="SMART" id="SM00533"/>
    </source>
</evidence>
<dbReference type="FunFam" id="3.40.1170.10:FF:000004">
    <property type="entry name" value="DNA mismatch repair protein"/>
    <property type="match status" value="1"/>
</dbReference>
<keyword evidence="4" id="KW-0227">DNA damage</keyword>
<dbReference type="InterPro" id="IPR045076">
    <property type="entry name" value="MutS"/>
</dbReference>
<dbReference type="GO" id="GO:0016447">
    <property type="term" value="P:somatic recombination of immunoglobulin gene segments"/>
    <property type="evidence" value="ECO:0007669"/>
    <property type="project" value="TreeGrafter"/>
</dbReference>
<dbReference type="AlphaFoldDB" id="A0A8T2PSQ0"/>
<dbReference type="Pfam" id="PF01624">
    <property type="entry name" value="MutS_I"/>
    <property type="match status" value="1"/>
</dbReference>
<dbReference type="InterPro" id="IPR007695">
    <property type="entry name" value="DNA_mismatch_repair_MutS-lik_N"/>
</dbReference>
<sequence>MTATVRLGLKVQVAVLGSLASEEQSRNKRAKLSEDVEEDDPSCFFASSNRVEDTGKACSRPSISASTLERLKFFSCPGDSRQPEQGNRSGAHSRVSGDMTMDIETKDRMELEEEEIGLNLTQFVKPGSGFALGAGGGAPIKKSSMETSAPNRRTKSIYTPLELQYMEIKEKHKDALLCVECGYKYRFFGEDAEIAARELNIYCHMDHNFMTASIPTHRLFVHVGVVKQMETSALKASGANKSALFTRQLSALYTKSTLVGEDVNPLLKLGDLEEAEDVVLDAPNNYLMCLNESWDSRAKELTVGLVAVQPSTGDVMLDCFKDSPTHSELESRVMRVQPVEILVPSDLSETTERLLRGIASASVQADDRIRMEKRDSLQFEFATALKTVTDFYSNPSRAGESDQGSQSLSSIINLDTPVICCFGPVIQYLTEFNLQRILQCTSSFKQLSCEMDCMSLSATTMRNLEVLCNQTNRMVKGSLLWVLDHTQTPFGRRLMKKWVSQPLKSATDIRLRQDAVSEILSTESSILPSIRMLLGRLPDLERGICSIYHKKSSTQEFYLISSTLSRLGVELQALVPAVQSQLSSTQLFADLTDFPVIRKRKEEIEALLSDILEHRREVRLVLRNPSLDYVTVSGQEFLIEVKNSMQSTVPSDWVKISRHRRLLQLREQLVIDCGQEWTNFLQQFGEHYHIMRKAVSHLATLDCFFSLADVAKQGNYCRPKVVEGKTQIVIREGRHPVIDVLMGEQDQYVPNDTELQGDGKRVMIITGPNMGGKSSYIRQVALIAIMAQVGSFVPAQEVTMGIVDAIYTSWAEPLQSLTVVEGWVEIGGHLRSVDKPRSADPIWGVFAKSSGLGLST</sequence>
<protein>
    <recommendedName>
        <fullName evidence="2 8">DNA mismatch repair protein MSH3</fullName>
    </recommendedName>
    <alternativeName>
        <fullName evidence="2 8">DNA mismatch repair protein MSH3</fullName>
    </alternativeName>
</protein>
<dbReference type="GO" id="GO:0006298">
    <property type="term" value="P:mismatch repair"/>
    <property type="evidence" value="ECO:0007669"/>
    <property type="project" value="InterPro"/>
</dbReference>
<dbReference type="GO" id="GO:0006312">
    <property type="term" value="P:mitotic recombination"/>
    <property type="evidence" value="ECO:0007669"/>
    <property type="project" value="TreeGrafter"/>
</dbReference>
<dbReference type="InterPro" id="IPR007696">
    <property type="entry name" value="DNA_mismatch_repair_MutS_core"/>
</dbReference>
<evidence type="ECO:0000259" key="11">
    <source>
        <dbReference type="SMART" id="SM00534"/>
    </source>
</evidence>
<name>A0A8T2PSQ0_9TELE</name>
<dbReference type="Gene3D" id="3.40.50.300">
    <property type="entry name" value="P-loop containing nucleotide triphosphate hydrolases"/>
    <property type="match status" value="1"/>
</dbReference>
<dbReference type="Pfam" id="PF05192">
    <property type="entry name" value="MutS_III"/>
    <property type="match status" value="1"/>
</dbReference>
<feature type="region of interest" description="Disordered" evidence="9">
    <location>
        <begin position="75"/>
        <end position="97"/>
    </location>
</feature>
<keyword evidence="13" id="KW-1185">Reference proteome</keyword>
<dbReference type="Gene3D" id="1.10.1420.10">
    <property type="match status" value="3"/>
</dbReference>
<keyword evidence="5" id="KW-0067">ATP-binding</keyword>
<dbReference type="PANTHER" id="PTHR11361:SF122">
    <property type="entry name" value="DNA MISMATCH REPAIR PROTEIN MSH3"/>
    <property type="match status" value="1"/>
</dbReference>
<organism evidence="12 13">
    <name type="scientific">Albula glossodonta</name>
    <name type="common">roundjaw bonefish</name>
    <dbReference type="NCBI Taxonomy" id="121402"/>
    <lineage>
        <taxon>Eukaryota</taxon>
        <taxon>Metazoa</taxon>
        <taxon>Chordata</taxon>
        <taxon>Craniata</taxon>
        <taxon>Vertebrata</taxon>
        <taxon>Euteleostomi</taxon>
        <taxon>Actinopterygii</taxon>
        <taxon>Neopterygii</taxon>
        <taxon>Teleostei</taxon>
        <taxon>Albuliformes</taxon>
        <taxon>Albulidae</taxon>
        <taxon>Albula</taxon>
    </lineage>
</organism>
<dbReference type="Pfam" id="PF05188">
    <property type="entry name" value="MutS_II"/>
    <property type="match status" value="1"/>
</dbReference>
<dbReference type="SUPFAM" id="SSF48334">
    <property type="entry name" value="DNA repair protein MutS, domain III"/>
    <property type="match status" value="1"/>
</dbReference>
<evidence type="ECO:0000256" key="4">
    <source>
        <dbReference type="ARBA" id="ARBA00022763"/>
    </source>
</evidence>
<evidence type="ECO:0000256" key="5">
    <source>
        <dbReference type="ARBA" id="ARBA00022840"/>
    </source>
</evidence>
<dbReference type="SMART" id="SM00533">
    <property type="entry name" value="MUTSd"/>
    <property type="match status" value="1"/>
</dbReference>
<dbReference type="InterPro" id="IPR000432">
    <property type="entry name" value="DNA_mismatch_repair_MutS_C"/>
</dbReference>
<dbReference type="GO" id="GO:0030983">
    <property type="term" value="F:mismatched DNA binding"/>
    <property type="evidence" value="ECO:0007669"/>
    <property type="project" value="InterPro"/>
</dbReference>
<accession>A0A8T2PSQ0</accession>
<gene>
    <name evidence="12" type="ORF">JZ751_001077</name>
</gene>
<dbReference type="GO" id="GO:0140664">
    <property type="term" value="F:ATP-dependent DNA damage sensor activity"/>
    <property type="evidence" value="ECO:0007669"/>
    <property type="project" value="InterPro"/>
</dbReference>
<dbReference type="Gene3D" id="3.40.1170.10">
    <property type="entry name" value="DNA repair protein MutS, domain I"/>
    <property type="match status" value="1"/>
</dbReference>
<dbReference type="SUPFAM" id="SSF53150">
    <property type="entry name" value="DNA repair protein MutS, domain II"/>
    <property type="match status" value="1"/>
</dbReference>
<dbReference type="GO" id="GO:0005524">
    <property type="term" value="F:ATP binding"/>
    <property type="evidence" value="ECO:0007669"/>
    <property type="project" value="UniProtKB-KW"/>
</dbReference>
<evidence type="ECO:0000256" key="9">
    <source>
        <dbReference type="SAM" id="MobiDB-lite"/>
    </source>
</evidence>
<evidence type="ECO:0000256" key="3">
    <source>
        <dbReference type="ARBA" id="ARBA00022741"/>
    </source>
</evidence>
<feature type="domain" description="DNA mismatch repair protein MutS core" evidence="10">
    <location>
        <begin position="474"/>
        <end position="741"/>
    </location>
</feature>
<evidence type="ECO:0000256" key="2">
    <source>
        <dbReference type="ARBA" id="ARBA00022151"/>
    </source>
</evidence>
<keyword evidence="7" id="KW-0234">DNA repair</keyword>
<dbReference type="OrthoDB" id="121051at2759"/>
<dbReference type="SUPFAM" id="SSF55271">
    <property type="entry name" value="DNA repair protein MutS, domain I"/>
    <property type="match status" value="1"/>
</dbReference>
<dbReference type="InterPro" id="IPR027417">
    <property type="entry name" value="P-loop_NTPase"/>
</dbReference>
<dbReference type="EMBL" id="JAFBMS010000002">
    <property type="protein sequence ID" value="KAG9354370.1"/>
    <property type="molecule type" value="Genomic_DNA"/>
</dbReference>
<feature type="domain" description="DNA mismatch repair proteins mutS family" evidence="11">
    <location>
        <begin position="760"/>
        <end position="856"/>
    </location>
</feature>
<dbReference type="PANTHER" id="PTHR11361">
    <property type="entry name" value="DNA MISMATCH REPAIR PROTEIN MUTS FAMILY MEMBER"/>
    <property type="match status" value="1"/>
</dbReference>